<name>A0A4Q2UML5_9BACT</name>
<dbReference type="AlphaFoldDB" id="A0A4Q2UML5"/>
<protein>
    <submittedName>
        <fullName evidence="2">Uncharacterized protein</fullName>
    </submittedName>
</protein>
<keyword evidence="3" id="KW-1185">Reference proteome</keyword>
<feature type="region of interest" description="Disordered" evidence="1">
    <location>
        <begin position="576"/>
        <end position="604"/>
    </location>
</feature>
<organism evidence="2 3">
    <name type="scientific">Spirosoma sordidisoli</name>
    <dbReference type="NCBI Taxonomy" id="2502893"/>
    <lineage>
        <taxon>Bacteria</taxon>
        <taxon>Pseudomonadati</taxon>
        <taxon>Bacteroidota</taxon>
        <taxon>Cytophagia</taxon>
        <taxon>Cytophagales</taxon>
        <taxon>Cytophagaceae</taxon>
        <taxon>Spirosoma</taxon>
    </lineage>
</organism>
<sequence>MPLTPNDPLVKKAETKAVDAARLYDQRHRLHAESATDAASASPYFRSWVTQYLEPTIPAKSAREQVLRDIVWPLVSNELVDDISDSAAAVHGAQDRFISIELTDEKLQADAEQYIEQLDIDGFVARDCHNAVMSAPNSLVVVDLPAVQTTDFPEPYPYLLSIEKVQKALPAVGANKAGLLQFAYFDTEQKNQRALFDESDYAIFEKANGTTGEWVEKLRFQHSLGFCPAFKLWADVDRSNPLVSNTLLRPSLGLLDRYIFWDAAQHSNDLKAAFAQFWHLEAEEEPCRWISEQGMPCVNGSYEYQDPITPSITTRHKCPSCASKVRRARGGPGSVIPIPAQQKREDADWRVPAGWIDAPIDSLKYIQEKVEFLRAKIRRTATGSEAGPQNEQALNESQILSILEAARQVGQYLAEYFEMLHKRILEAVLRLRYGPYFVGCTVNYGRRFAALSGDLLMKLAEMAKTNGSFWLMEEIDGMLQNYYARSDASRSLRFKLINDLNPYPYMAPADLMSAGIHTSDPKGYQLAVGLMGFIRRFEREEQIPIERFGILTPYSSRVTTILDALKSYVDEIEPAQPARVAGDADPNNPTGDPAGGSDPGGQTA</sequence>
<reference evidence="2 3" key="1">
    <citation type="submission" date="2019-01" db="EMBL/GenBank/DDBJ databases">
        <title>Spirosoma flava sp. nov., a propanil-degrading bacterium isolated from herbicide-contaminated soil.</title>
        <authorList>
            <person name="Zhang L."/>
            <person name="Jiang J.-D."/>
        </authorList>
    </citation>
    <scope>NUCLEOTIDE SEQUENCE [LARGE SCALE GENOMIC DNA]</scope>
    <source>
        <strain evidence="2 3">TY50</strain>
    </source>
</reference>
<comment type="caution">
    <text evidence="2">The sequence shown here is derived from an EMBL/GenBank/DDBJ whole genome shotgun (WGS) entry which is preliminary data.</text>
</comment>
<dbReference type="RefSeq" id="WP_129599430.1">
    <property type="nucleotide sequence ID" value="NZ_SBLB01000001.1"/>
</dbReference>
<accession>A0A4Q2UML5</accession>
<feature type="compositionally biased region" description="Gly residues" evidence="1">
    <location>
        <begin position="593"/>
        <end position="604"/>
    </location>
</feature>
<evidence type="ECO:0000313" key="3">
    <source>
        <dbReference type="Proteomes" id="UP000290407"/>
    </source>
</evidence>
<proteinExistence type="predicted"/>
<dbReference type="EMBL" id="SBLB01000001">
    <property type="protein sequence ID" value="RYC70877.1"/>
    <property type="molecule type" value="Genomic_DNA"/>
</dbReference>
<gene>
    <name evidence="2" type="ORF">EQG79_01615</name>
</gene>
<evidence type="ECO:0000313" key="2">
    <source>
        <dbReference type="EMBL" id="RYC70877.1"/>
    </source>
</evidence>
<evidence type="ECO:0000256" key="1">
    <source>
        <dbReference type="SAM" id="MobiDB-lite"/>
    </source>
</evidence>
<dbReference type="Proteomes" id="UP000290407">
    <property type="component" value="Unassembled WGS sequence"/>
</dbReference>